<dbReference type="Pfam" id="PF00664">
    <property type="entry name" value="ABC_membrane"/>
    <property type="match status" value="1"/>
</dbReference>
<organism evidence="11 12">
    <name type="scientific">Zymomonas mobilis subsp. mobilis (strain ATCC 10988 / DSM 424 / LMG 404 / NCIMB 8938 / NRRL B-806 / ZM1)</name>
    <dbReference type="NCBI Taxonomy" id="555217"/>
    <lineage>
        <taxon>Bacteria</taxon>
        <taxon>Pseudomonadati</taxon>
        <taxon>Pseudomonadota</taxon>
        <taxon>Alphaproteobacteria</taxon>
        <taxon>Sphingomonadales</taxon>
        <taxon>Zymomonadaceae</taxon>
        <taxon>Zymomonas</taxon>
    </lineage>
</organism>
<dbReference type="PROSITE" id="PS50929">
    <property type="entry name" value="ABC_TM1F"/>
    <property type="match status" value="1"/>
</dbReference>
<dbReference type="Gene3D" id="3.40.50.300">
    <property type="entry name" value="P-loop containing nucleotide triphosphate hydrolases"/>
    <property type="match status" value="1"/>
</dbReference>
<dbReference type="eggNOG" id="COG5265">
    <property type="taxonomic scope" value="Bacteria"/>
</dbReference>
<sequence>MAVKGKEYPHDSLTNLRRFLRYLWPKNRRDLKTRLLLALVMVLFSKAIILLMPFAYKGVIDHMTAPEKTGTGIAMALAVAYAASRFGSVLFDNLRNAIFEAVGQNAAKELSVELFKHLHDLPLSFHLERRTGSLTRIIERGTKSIDSMLYYLIFNIGPTIFELIATCIIFVLSGWGWGMVMATLAMIAIYILFTRIITEKRVALRREWAEYDQQAGQYALDSLLNYETVKYFNAESLETKRYSKIATHLSDATVKVESSLAFLNIGQSLITNILMAGSMIFTVWGWSHNRFSVGDVVLINSLLLQLFRPLDFLGTVYRQVRQGLTDMAAVFRLIDTKATLEDKAHAPALQIKTGELRFEHVQFQYHADRSILKDIDFILPAGQSLAIVGSSGAGKSTLVRLLYRFYDVTGGRILIDHQDIREVTQHSLRQILGMVPQDIVLFNDTIEYNIRYGRPNASFEEIRQAARGAAISDFINSLPQGYQTTVGERGLKLSGGEKQRIAIARMLLKNPPILLFDEATSALDSHSEADIQATLNQIAQNRTTIIIAHRLSTIVHADQIIVLNHGRIAECGNHQTLLAQNGLYATMWKRQSQKG</sequence>
<dbReference type="InterPro" id="IPR011527">
    <property type="entry name" value="ABC1_TM_dom"/>
</dbReference>
<dbReference type="CDD" id="cd03253">
    <property type="entry name" value="ABCC_ATM1_transporter"/>
    <property type="match status" value="1"/>
</dbReference>
<dbReference type="InterPro" id="IPR017871">
    <property type="entry name" value="ABC_transporter-like_CS"/>
</dbReference>
<dbReference type="PANTHER" id="PTHR24221:SF654">
    <property type="entry name" value="ATP-BINDING CASSETTE SUB-FAMILY B MEMBER 6"/>
    <property type="match status" value="1"/>
</dbReference>
<dbReference type="HOGENOM" id="CLU_000604_84_9_5"/>
<feature type="transmembrane region" description="Helical" evidence="8">
    <location>
        <begin position="35"/>
        <end position="56"/>
    </location>
</feature>
<name>A0A0H3G3M9_ZYMMA</name>
<dbReference type="GO" id="GO:0016887">
    <property type="term" value="F:ATP hydrolysis activity"/>
    <property type="evidence" value="ECO:0007669"/>
    <property type="project" value="InterPro"/>
</dbReference>
<dbReference type="GO" id="GO:0005886">
    <property type="term" value="C:plasma membrane"/>
    <property type="evidence" value="ECO:0007669"/>
    <property type="project" value="UniProtKB-SubCell"/>
</dbReference>
<dbReference type="CDD" id="cd18582">
    <property type="entry name" value="ABC_6TM_ATM1_ABCB7"/>
    <property type="match status" value="1"/>
</dbReference>
<dbReference type="PANTHER" id="PTHR24221">
    <property type="entry name" value="ATP-BINDING CASSETTE SUB-FAMILY B"/>
    <property type="match status" value="1"/>
</dbReference>
<dbReference type="InterPro" id="IPR027417">
    <property type="entry name" value="P-loop_NTPase"/>
</dbReference>
<dbReference type="PROSITE" id="PS00211">
    <property type="entry name" value="ABC_TRANSPORTER_1"/>
    <property type="match status" value="1"/>
</dbReference>
<dbReference type="InterPro" id="IPR003439">
    <property type="entry name" value="ABC_transporter-like_ATP-bd"/>
</dbReference>
<evidence type="ECO:0000256" key="3">
    <source>
        <dbReference type="ARBA" id="ARBA00022692"/>
    </source>
</evidence>
<feature type="transmembrane region" description="Helical" evidence="8">
    <location>
        <begin position="177"/>
        <end position="197"/>
    </location>
</feature>
<evidence type="ECO:0000256" key="2">
    <source>
        <dbReference type="ARBA" id="ARBA00022448"/>
    </source>
</evidence>
<gene>
    <name evidence="11" type="ordered locus">Zmob_1610</name>
</gene>
<evidence type="ECO:0000256" key="7">
    <source>
        <dbReference type="ARBA" id="ARBA00023136"/>
    </source>
</evidence>
<evidence type="ECO:0000256" key="6">
    <source>
        <dbReference type="ARBA" id="ARBA00022989"/>
    </source>
</evidence>
<keyword evidence="4" id="KW-0547">Nucleotide-binding</keyword>
<accession>A0A0H3G3M9</accession>
<dbReference type="Gene3D" id="1.20.1560.10">
    <property type="entry name" value="ABC transporter type 1, transmembrane domain"/>
    <property type="match status" value="1"/>
</dbReference>
<feature type="transmembrane region" description="Helical" evidence="8">
    <location>
        <begin position="269"/>
        <end position="287"/>
    </location>
</feature>
<keyword evidence="3 8" id="KW-0812">Transmembrane</keyword>
<dbReference type="KEGG" id="zmm:Zmob_1610"/>
<evidence type="ECO:0000256" key="5">
    <source>
        <dbReference type="ARBA" id="ARBA00022840"/>
    </source>
</evidence>
<feature type="domain" description="ABC transmembrane type-1" evidence="10">
    <location>
        <begin position="36"/>
        <end position="322"/>
    </location>
</feature>
<feature type="transmembrane region" description="Helical" evidence="8">
    <location>
        <begin position="149"/>
        <end position="171"/>
    </location>
</feature>
<reference evidence="11 12" key="1">
    <citation type="journal article" date="2011" name="J. Bacteriol.">
        <title>Genome sequence of the ethanol-producing Zymomonas mobilis subsp. mobilis lectotype strain ATCC 10988.</title>
        <authorList>
            <person name="Pappas K.M."/>
            <person name="Kouvelis V.N."/>
            <person name="Saunders E."/>
            <person name="Brettin T.S."/>
            <person name="Bruce D."/>
            <person name="Detter C."/>
            <person name="Balakireva M."/>
            <person name="Han C.S."/>
            <person name="Savvakis G."/>
            <person name="Kyrpides N.C."/>
            <person name="Typas M.A."/>
        </authorList>
    </citation>
    <scope>NUCLEOTIDE SEQUENCE [LARGE SCALE GENOMIC DNA]</scope>
    <source>
        <strain evidence="12">ATCC 10988 / DSM 424 / CCUG 17860 / LMG 404 / NCIMB 8938 / NRRL B-806 / ZM1</strain>
    </source>
</reference>
<dbReference type="FunFam" id="3.40.50.300:FF:000186">
    <property type="entry name" value="ATP-binding cassette sub-family B member 7, mitochondrial"/>
    <property type="match status" value="1"/>
</dbReference>
<dbReference type="Pfam" id="PF00005">
    <property type="entry name" value="ABC_tran"/>
    <property type="match status" value="1"/>
</dbReference>
<keyword evidence="5" id="KW-0067">ATP-binding</keyword>
<dbReference type="OrthoDB" id="9808328at2"/>
<dbReference type="PROSITE" id="PS50893">
    <property type="entry name" value="ABC_TRANSPORTER_2"/>
    <property type="match status" value="1"/>
</dbReference>
<keyword evidence="6 8" id="KW-1133">Transmembrane helix</keyword>
<keyword evidence="7 8" id="KW-0472">Membrane</keyword>
<dbReference type="InterPro" id="IPR036640">
    <property type="entry name" value="ABC1_TM_sf"/>
</dbReference>
<comment type="subcellular location">
    <subcellularLocation>
        <location evidence="1">Cell membrane</location>
        <topology evidence="1">Multi-pass membrane protein</topology>
    </subcellularLocation>
</comment>
<dbReference type="GO" id="GO:0005524">
    <property type="term" value="F:ATP binding"/>
    <property type="evidence" value="ECO:0007669"/>
    <property type="project" value="UniProtKB-KW"/>
</dbReference>
<dbReference type="RefSeq" id="WP_014501163.1">
    <property type="nucleotide sequence ID" value="NC_017262.1"/>
</dbReference>
<proteinExistence type="predicted"/>
<keyword evidence="2" id="KW-0813">Transport</keyword>
<feature type="domain" description="ABC transporter" evidence="9">
    <location>
        <begin position="356"/>
        <end position="590"/>
    </location>
</feature>
<dbReference type="SUPFAM" id="SSF52540">
    <property type="entry name" value="P-loop containing nucleoside triphosphate hydrolases"/>
    <property type="match status" value="1"/>
</dbReference>
<dbReference type="Proteomes" id="UP000001494">
    <property type="component" value="Chromosome"/>
</dbReference>
<evidence type="ECO:0000256" key="4">
    <source>
        <dbReference type="ARBA" id="ARBA00022741"/>
    </source>
</evidence>
<evidence type="ECO:0000313" key="11">
    <source>
        <dbReference type="EMBL" id="AEH63424.1"/>
    </source>
</evidence>
<dbReference type="EMBL" id="CP002850">
    <property type="protein sequence ID" value="AEH63424.1"/>
    <property type="molecule type" value="Genomic_DNA"/>
</dbReference>
<dbReference type="SUPFAM" id="SSF90123">
    <property type="entry name" value="ABC transporter transmembrane region"/>
    <property type="match status" value="1"/>
</dbReference>
<dbReference type="InterPro" id="IPR039421">
    <property type="entry name" value="Type_1_exporter"/>
</dbReference>
<evidence type="ECO:0000256" key="8">
    <source>
        <dbReference type="SAM" id="Phobius"/>
    </source>
</evidence>
<dbReference type="SMART" id="SM00382">
    <property type="entry name" value="AAA"/>
    <property type="match status" value="1"/>
</dbReference>
<dbReference type="GO" id="GO:0140359">
    <property type="term" value="F:ABC-type transporter activity"/>
    <property type="evidence" value="ECO:0007669"/>
    <property type="project" value="InterPro"/>
</dbReference>
<dbReference type="InterPro" id="IPR003593">
    <property type="entry name" value="AAA+_ATPase"/>
</dbReference>
<evidence type="ECO:0000259" key="9">
    <source>
        <dbReference type="PROSITE" id="PS50893"/>
    </source>
</evidence>
<evidence type="ECO:0000259" key="10">
    <source>
        <dbReference type="PROSITE" id="PS50929"/>
    </source>
</evidence>
<dbReference type="AlphaFoldDB" id="A0A0H3G3M9"/>
<protein>
    <submittedName>
        <fullName evidence="11">ABC transporter related protein</fullName>
    </submittedName>
</protein>
<feature type="transmembrane region" description="Helical" evidence="8">
    <location>
        <begin position="71"/>
        <end position="91"/>
    </location>
</feature>
<evidence type="ECO:0000313" key="12">
    <source>
        <dbReference type="Proteomes" id="UP000001494"/>
    </source>
</evidence>
<evidence type="ECO:0000256" key="1">
    <source>
        <dbReference type="ARBA" id="ARBA00004651"/>
    </source>
</evidence>